<protein>
    <submittedName>
        <fullName evidence="1">Uncharacterized protein</fullName>
    </submittedName>
</protein>
<dbReference type="Proteomes" id="UP000593572">
    <property type="component" value="Unassembled WGS sequence"/>
</dbReference>
<evidence type="ECO:0000313" key="2">
    <source>
        <dbReference type="Proteomes" id="UP000593572"/>
    </source>
</evidence>
<reference evidence="1 2" key="1">
    <citation type="journal article" date="2019" name="Genome Biol. Evol.">
        <title>Insights into the evolution of the New World diploid cottons (Gossypium, subgenus Houzingenia) based on genome sequencing.</title>
        <authorList>
            <person name="Grover C.E."/>
            <person name="Arick M.A. 2nd"/>
            <person name="Thrash A."/>
            <person name="Conover J.L."/>
            <person name="Sanders W.S."/>
            <person name="Peterson D.G."/>
            <person name="Frelichowski J.E."/>
            <person name="Scheffler J.A."/>
            <person name="Scheffler B.E."/>
            <person name="Wendel J.F."/>
        </authorList>
    </citation>
    <scope>NUCLEOTIDE SEQUENCE [LARGE SCALE GENOMIC DNA]</scope>
    <source>
        <strain evidence="1">157</strain>
        <tissue evidence="1">Leaf</tissue>
    </source>
</reference>
<proteinExistence type="predicted"/>
<dbReference type="AlphaFoldDB" id="A0A7J8NJ50"/>
<comment type="caution">
    <text evidence="1">The sequence shown here is derived from an EMBL/GenBank/DDBJ whole genome shotgun (WGS) entry which is preliminary data.</text>
</comment>
<dbReference type="EMBL" id="JABEZX010351851">
    <property type="protein sequence ID" value="MBA0576852.1"/>
    <property type="molecule type" value="Genomic_DNA"/>
</dbReference>
<keyword evidence="2" id="KW-1185">Reference proteome</keyword>
<organism evidence="1 2">
    <name type="scientific">Gossypium lobatum</name>
    <dbReference type="NCBI Taxonomy" id="34289"/>
    <lineage>
        <taxon>Eukaryota</taxon>
        <taxon>Viridiplantae</taxon>
        <taxon>Streptophyta</taxon>
        <taxon>Embryophyta</taxon>
        <taxon>Tracheophyta</taxon>
        <taxon>Spermatophyta</taxon>
        <taxon>Magnoliopsida</taxon>
        <taxon>eudicotyledons</taxon>
        <taxon>Gunneridae</taxon>
        <taxon>Pentapetalae</taxon>
        <taxon>rosids</taxon>
        <taxon>malvids</taxon>
        <taxon>Malvales</taxon>
        <taxon>Malvaceae</taxon>
        <taxon>Malvoideae</taxon>
        <taxon>Gossypium</taxon>
    </lineage>
</organism>
<evidence type="ECO:0000313" key="1">
    <source>
        <dbReference type="EMBL" id="MBA0576852.1"/>
    </source>
</evidence>
<sequence length="19" mass="2305">MVRKSFGECKPFVLQMQIY</sequence>
<accession>A0A7J8NJ50</accession>
<gene>
    <name evidence="1" type="ORF">Golob_027729</name>
</gene>
<name>A0A7J8NJ50_9ROSI</name>